<reference evidence="2" key="2">
    <citation type="submission" date="2020-07" db="EMBL/GenBank/DDBJ databases">
        <authorList>
            <person name="Lood C."/>
            <person name="Girard L."/>
        </authorList>
    </citation>
    <scope>NUCLEOTIDE SEQUENCE</scope>
    <source>
        <strain evidence="2">BW13M1</strain>
    </source>
</reference>
<organism evidence="2">
    <name type="scientific">Pseudomonas peradeniyensis</name>
    <dbReference type="NCBI Taxonomy" id="2745488"/>
    <lineage>
        <taxon>Bacteria</taxon>
        <taxon>Pseudomonadati</taxon>
        <taxon>Pseudomonadota</taxon>
        <taxon>Gammaproteobacteria</taxon>
        <taxon>Pseudomonadales</taxon>
        <taxon>Pseudomonadaceae</taxon>
        <taxon>Pseudomonas</taxon>
    </lineage>
</organism>
<dbReference type="InterPro" id="IPR029068">
    <property type="entry name" value="Glyas_Bleomycin-R_OHBP_Dase"/>
</dbReference>
<dbReference type="Gene3D" id="3.10.180.10">
    <property type="entry name" value="2,3-Dihydroxybiphenyl 1,2-Dioxygenase, domain 1"/>
    <property type="match status" value="1"/>
</dbReference>
<protein>
    <submittedName>
        <fullName evidence="2">VOC family protein</fullName>
    </submittedName>
</protein>
<dbReference type="InterPro" id="IPR004360">
    <property type="entry name" value="Glyas_Fos-R_dOase_dom"/>
</dbReference>
<dbReference type="Pfam" id="PF00903">
    <property type="entry name" value="Glyoxalase"/>
    <property type="match status" value="1"/>
</dbReference>
<dbReference type="RefSeq" id="WP_186734630.1">
    <property type="nucleotide sequence ID" value="NZ_JABWRJ020000003.1"/>
</dbReference>
<evidence type="ECO:0000313" key="2">
    <source>
        <dbReference type="EMBL" id="MBC3448279.1"/>
    </source>
</evidence>
<accession>A0A923GB98</accession>
<dbReference type="InterPro" id="IPR037523">
    <property type="entry name" value="VOC_core"/>
</dbReference>
<dbReference type="EMBL" id="JABWRJ010000035">
    <property type="protein sequence ID" value="MBC3448279.1"/>
    <property type="molecule type" value="Genomic_DNA"/>
</dbReference>
<dbReference type="PROSITE" id="PS51819">
    <property type="entry name" value="VOC"/>
    <property type="match status" value="1"/>
</dbReference>
<evidence type="ECO:0000259" key="1">
    <source>
        <dbReference type="PROSITE" id="PS51819"/>
    </source>
</evidence>
<proteinExistence type="predicted"/>
<reference evidence="2" key="1">
    <citation type="journal article" date="2020" name="Microorganisms">
        <title>Reliable Identification of Environmental Pseudomonas Isolates Using the rpoD Gene.</title>
        <authorList>
            <consortium name="The Broad Institute Genome Sequencing Platform"/>
            <person name="Girard L."/>
            <person name="Lood C."/>
            <person name="Rokni-Zadeh H."/>
            <person name="van Noort V."/>
            <person name="Lavigne R."/>
            <person name="De Mot R."/>
        </authorList>
    </citation>
    <scope>NUCLEOTIDE SEQUENCE</scope>
    <source>
        <strain evidence="2">BW13M1</strain>
    </source>
</reference>
<dbReference type="AlphaFoldDB" id="A0A923GB98"/>
<comment type="caution">
    <text evidence="2">The sequence shown here is derived from an EMBL/GenBank/DDBJ whole genome shotgun (WGS) entry which is preliminary data.</text>
</comment>
<gene>
    <name evidence="2" type="ORF">HU751_21080</name>
</gene>
<dbReference type="SUPFAM" id="SSF54593">
    <property type="entry name" value="Glyoxalase/Bleomycin resistance protein/Dihydroxybiphenyl dioxygenase"/>
    <property type="match status" value="1"/>
</dbReference>
<feature type="domain" description="VOC" evidence="1">
    <location>
        <begin position="5"/>
        <end position="149"/>
    </location>
</feature>
<name>A0A923GB98_9PSED</name>
<sequence length="152" mass="16855">MAKVKYSHTNLIATDWKKIAKFYIDVFGCVPVGPVRRLSGQSVADGTGLLDPEIEGVHLQLPGYPEGGPTLEIFQYSRVREESEKFANSRGFTHIAFEVSDLDEVCDKVIRSGGWLLGKLARQPVEGVGVCTFVYVRDPDRNIIEVQGWEAA</sequence>